<proteinExistence type="predicted"/>
<organism evidence="1 2">
    <name type="scientific">Cohnella fermenti</name>
    <dbReference type="NCBI Taxonomy" id="2565925"/>
    <lineage>
        <taxon>Bacteria</taxon>
        <taxon>Bacillati</taxon>
        <taxon>Bacillota</taxon>
        <taxon>Bacilli</taxon>
        <taxon>Bacillales</taxon>
        <taxon>Paenibacillaceae</taxon>
        <taxon>Cohnella</taxon>
    </lineage>
</organism>
<comment type="caution">
    <text evidence="1">The sequence shown here is derived from an EMBL/GenBank/DDBJ whole genome shotgun (WGS) entry which is preliminary data.</text>
</comment>
<dbReference type="RefSeq" id="WP_136373787.1">
    <property type="nucleotide sequence ID" value="NZ_SSOB01000066.1"/>
</dbReference>
<evidence type="ECO:0000313" key="2">
    <source>
        <dbReference type="Proteomes" id="UP000310636"/>
    </source>
</evidence>
<gene>
    <name evidence="1" type="ORF">E6C55_31330</name>
</gene>
<dbReference type="Proteomes" id="UP000310636">
    <property type="component" value="Unassembled WGS sequence"/>
</dbReference>
<name>A0A4S4BF97_9BACL</name>
<reference evidence="1 2" key="1">
    <citation type="submission" date="2019-04" db="EMBL/GenBank/DDBJ databases">
        <title>Cohnella sp. nov. isolated from preserved vegetables.</title>
        <authorList>
            <person name="Lin S.-Y."/>
            <person name="Hung M.-H."/>
            <person name="Young C.-C."/>
        </authorList>
    </citation>
    <scope>NUCLEOTIDE SEQUENCE [LARGE SCALE GENOMIC DNA]</scope>
    <source>
        <strain evidence="1 2">CC-MHH1044</strain>
    </source>
</reference>
<keyword evidence="2" id="KW-1185">Reference proteome</keyword>
<dbReference type="EMBL" id="SSOB01000066">
    <property type="protein sequence ID" value="THF72961.1"/>
    <property type="molecule type" value="Genomic_DNA"/>
</dbReference>
<protein>
    <submittedName>
        <fullName evidence="1">Uncharacterized protein</fullName>
    </submittedName>
</protein>
<dbReference type="AlphaFoldDB" id="A0A4S4BF97"/>
<evidence type="ECO:0000313" key="1">
    <source>
        <dbReference type="EMBL" id="THF72961.1"/>
    </source>
</evidence>
<accession>A0A4S4BF97</accession>
<sequence length="97" mass="11086">MENFSLSSEDINTELIDLDEFNIDRLITGISRNNLIPTELINELDSFENVILSMRNRTEQFKENSPNESGYIWAATLGDLALNRITKIKGLINNLLE</sequence>